<feature type="domain" description="ASCH" evidence="1">
    <location>
        <begin position="5"/>
        <end position="65"/>
    </location>
</feature>
<dbReference type="InterPro" id="IPR015947">
    <property type="entry name" value="PUA-like_sf"/>
</dbReference>
<dbReference type="AlphaFoldDB" id="A0A1H9ZSK3"/>
<organism evidence="3 4">
    <name type="scientific">Halanaerobium congolense</name>
    <dbReference type="NCBI Taxonomy" id="54121"/>
    <lineage>
        <taxon>Bacteria</taxon>
        <taxon>Bacillati</taxon>
        <taxon>Bacillota</taxon>
        <taxon>Clostridia</taxon>
        <taxon>Halanaerobiales</taxon>
        <taxon>Halanaerobiaceae</taxon>
        <taxon>Halanaerobium</taxon>
    </lineage>
</organism>
<reference evidence="4 5" key="1">
    <citation type="submission" date="2016-10" db="EMBL/GenBank/DDBJ databases">
        <authorList>
            <person name="Varghese N."/>
            <person name="Submissions S."/>
        </authorList>
    </citation>
    <scope>NUCLEOTIDE SEQUENCE [LARGE SCALE GENOMIC DNA]</scope>
    <source>
        <strain evidence="2 5">WG2</strain>
        <strain evidence="3 4">WG5</strain>
    </source>
</reference>
<evidence type="ECO:0000313" key="5">
    <source>
        <dbReference type="Proteomes" id="UP000199519"/>
    </source>
</evidence>
<dbReference type="Proteomes" id="UP000198612">
    <property type="component" value="Unassembled WGS sequence"/>
</dbReference>
<dbReference type="Pfam" id="PF04266">
    <property type="entry name" value="ASCH"/>
    <property type="match status" value="1"/>
</dbReference>
<accession>A0A1H9ZSK3</accession>
<dbReference type="EMBL" id="FOHG01000008">
    <property type="protein sequence ID" value="SES84669.1"/>
    <property type="molecule type" value="Genomic_DNA"/>
</dbReference>
<keyword evidence="5" id="KW-1185">Reference proteome</keyword>
<dbReference type="InterPro" id="IPR007374">
    <property type="entry name" value="ASCH_domain"/>
</dbReference>
<evidence type="ECO:0000259" key="1">
    <source>
        <dbReference type="Pfam" id="PF04266"/>
    </source>
</evidence>
<gene>
    <name evidence="2" type="ORF">SAMN04488598_10755</name>
    <name evidence="3" type="ORF">SAMN04515652_10855</name>
</gene>
<dbReference type="Gene3D" id="2.30.130.30">
    <property type="entry name" value="Hypothetical protein"/>
    <property type="match status" value="1"/>
</dbReference>
<evidence type="ECO:0000313" key="2">
    <source>
        <dbReference type="EMBL" id="SDF17087.1"/>
    </source>
</evidence>
<dbReference type="EMBL" id="FNBJ01000007">
    <property type="protein sequence ID" value="SDF17087.1"/>
    <property type="molecule type" value="Genomic_DNA"/>
</dbReference>
<evidence type="ECO:0000313" key="3">
    <source>
        <dbReference type="EMBL" id="SES84669.1"/>
    </source>
</evidence>
<name>A0A1H9ZSK3_9FIRM</name>
<proteinExistence type="predicted"/>
<sequence>MKALLSIKPEFVDKIISGEKKYEYRKRIFKQKIESVVIYCTMPVGKIIGEFTIDKIINDTPLNIWSESKNESGIGFDYFSDYFKDKDQGYAMRIDKLNLYEKAVSRDSLSNFTAPQSFKYVDDDFMEEKLSEK</sequence>
<dbReference type="SUPFAM" id="SSF88697">
    <property type="entry name" value="PUA domain-like"/>
    <property type="match status" value="1"/>
</dbReference>
<dbReference type="Proteomes" id="UP000199519">
    <property type="component" value="Unassembled WGS sequence"/>
</dbReference>
<dbReference type="RefSeq" id="WP_089719752.1">
    <property type="nucleotide sequence ID" value="NZ_FNBJ01000007.1"/>
</dbReference>
<evidence type="ECO:0000313" key="4">
    <source>
        <dbReference type="Proteomes" id="UP000198612"/>
    </source>
</evidence>
<protein>
    <submittedName>
        <fullName evidence="3">Predicted transcriptional regulator, contains an HTH and PUA-like domains</fullName>
    </submittedName>
</protein>